<protein>
    <recommendedName>
        <fullName evidence="9">Thiamine-phosphate synthase</fullName>
        <shortName evidence="9">TP synthase</shortName>
        <shortName evidence="9">TPS</shortName>
        <ecNumber evidence="9">2.5.1.3</ecNumber>
    </recommendedName>
    <alternativeName>
        <fullName evidence="9">Thiamine-phosphate pyrophosphorylase</fullName>
        <shortName evidence="9">TMP pyrophosphorylase</shortName>
        <shortName evidence="9">TMP-PPase</shortName>
    </alternativeName>
</protein>
<evidence type="ECO:0000256" key="1">
    <source>
        <dbReference type="ARBA" id="ARBA00005165"/>
    </source>
</evidence>
<dbReference type="NCBIfam" id="TIGR00693">
    <property type="entry name" value="thiE"/>
    <property type="match status" value="1"/>
</dbReference>
<dbReference type="GO" id="GO:0009228">
    <property type="term" value="P:thiamine biosynthetic process"/>
    <property type="evidence" value="ECO:0007669"/>
    <property type="project" value="UniProtKB-KW"/>
</dbReference>
<evidence type="ECO:0000256" key="2">
    <source>
        <dbReference type="ARBA" id="ARBA00022679"/>
    </source>
</evidence>
<feature type="binding site" evidence="9">
    <location>
        <begin position="194"/>
        <end position="196"/>
    </location>
    <ligand>
        <name>2-[(2R,5Z)-2-carboxy-4-methylthiazol-5(2H)-ylidene]ethyl phosphate</name>
        <dbReference type="ChEBI" id="CHEBI:62899"/>
    </ligand>
</feature>
<evidence type="ECO:0000256" key="5">
    <source>
        <dbReference type="ARBA" id="ARBA00022977"/>
    </source>
</evidence>
<gene>
    <name evidence="9 13" type="primary">thiE</name>
    <name evidence="13" type="ORF">D0Y96_02755</name>
</gene>
<comment type="similarity">
    <text evidence="9 10">Belongs to the thiamine-phosphate synthase family.</text>
</comment>
<comment type="function">
    <text evidence="9">Condenses 4-methyl-5-(beta-hydroxyethyl)thiazole monophosphate (THZ-P) and 2-methyl-4-amino-5-hydroxymethyl pyrimidine pyrophosphate (HMP-PP) to form thiamine monophosphate (TMP).</text>
</comment>
<dbReference type="GO" id="GO:0005737">
    <property type="term" value="C:cytoplasm"/>
    <property type="evidence" value="ECO:0007669"/>
    <property type="project" value="TreeGrafter"/>
</dbReference>
<dbReference type="EMBL" id="QVQT01000001">
    <property type="protein sequence ID" value="RFU18491.1"/>
    <property type="molecule type" value="Genomic_DNA"/>
</dbReference>
<dbReference type="CDD" id="cd00564">
    <property type="entry name" value="TMP_TenI"/>
    <property type="match status" value="1"/>
</dbReference>
<dbReference type="AlphaFoldDB" id="A0A372IUK2"/>
<dbReference type="PANTHER" id="PTHR20857">
    <property type="entry name" value="THIAMINE-PHOSPHATE PYROPHOSPHORYLASE"/>
    <property type="match status" value="1"/>
</dbReference>
<dbReference type="InterPro" id="IPR022998">
    <property type="entry name" value="ThiamineP_synth_TenI"/>
</dbReference>
<feature type="binding site" evidence="9">
    <location>
        <position position="168"/>
    </location>
    <ligand>
        <name>4-amino-2-methyl-5-(diphosphooxymethyl)pyrimidine</name>
        <dbReference type="ChEBI" id="CHEBI:57841"/>
    </ligand>
</feature>
<feature type="binding site" evidence="9">
    <location>
        <position position="149"/>
    </location>
    <ligand>
        <name>Mg(2+)</name>
        <dbReference type="ChEBI" id="CHEBI:18420"/>
    </ligand>
</feature>
<feature type="binding site" evidence="9">
    <location>
        <begin position="245"/>
        <end position="246"/>
    </location>
    <ligand>
        <name>2-[(2R,5Z)-2-carboxy-4-methylthiazol-5(2H)-ylidene]ethyl phosphate</name>
        <dbReference type="ChEBI" id="CHEBI:62899"/>
    </ligand>
</feature>
<organism evidence="13 14">
    <name type="scientific">Paracidobacterium acidisoli</name>
    <dbReference type="NCBI Taxonomy" id="2303751"/>
    <lineage>
        <taxon>Bacteria</taxon>
        <taxon>Pseudomonadati</taxon>
        <taxon>Acidobacteriota</taxon>
        <taxon>Terriglobia</taxon>
        <taxon>Terriglobales</taxon>
        <taxon>Acidobacteriaceae</taxon>
        <taxon>Paracidobacterium</taxon>
    </lineage>
</organism>
<keyword evidence="2 9" id="KW-0808">Transferase</keyword>
<keyword evidence="3 9" id="KW-0479">Metal-binding</keyword>
<evidence type="ECO:0000313" key="14">
    <source>
        <dbReference type="Proteomes" id="UP000264702"/>
    </source>
</evidence>
<dbReference type="InterPro" id="IPR034291">
    <property type="entry name" value="TMP_synthase"/>
</dbReference>
<evidence type="ECO:0000256" key="10">
    <source>
        <dbReference type="RuleBase" id="RU003826"/>
    </source>
</evidence>
<dbReference type="PANTHER" id="PTHR20857:SF15">
    <property type="entry name" value="THIAMINE-PHOSPHATE SYNTHASE"/>
    <property type="match status" value="1"/>
</dbReference>
<feature type="binding site" evidence="9">
    <location>
        <position position="225"/>
    </location>
    <ligand>
        <name>2-[(2R,5Z)-2-carboxy-4-methylthiazol-5(2H)-ylidene]ethyl phosphate</name>
        <dbReference type="ChEBI" id="CHEBI:62899"/>
    </ligand>
</feature>
<evidence type="ECO:0000256" key="7">
    <source>
        <dbReference type="ARBA" id="ARBA00047851"/>
    </source>
</evidence>
<evidence type="ECO:0000259" key="12">
    <source>
        <dbReference type="Pfam" id="PF02581"/>
    </source>
</evidence>
<name>A0A372IUK2_9BACT</name>
<dbReference type="SUPFAM" id="SSF51391">
    <property type="entry name" value="Thiamin phosphate synthase"/>
    <property type="match status" value="1"/>
</dbReference>
<dbReference type="InterPro" id="IPR013785">
    <property type="entry name" value="Aldolase_TIM"/>
</dbReference>
<dbReference type="Gene3D" id="3.20.20.70">
    <property type="entry name" value="Aldolase class I"/>
    <property type="match status" value="1"/>
</dbReference>
<evidence type="ECO:0000256" key="6">
    <source>
        <dbReference type="ARBA" id="ARBA00047334"/>
    </source>
</evidence>
<keyword evidence="5 9" id="KW-0784">Thiamine biosynthesis</keyword>
<dbReference type="GO" id="GO:0004789">
    <property type="term" value="F:thiamine-phosphate diphosphorylase activity"/>
    <property type="evidence" value="ECO:0007669"/>
    <property type="project" value="UniProtKB-UniRule"/>
</dbReference>
<evidence type="ECO:0000313" key="13">
    <source>
        <dbReference type="EMBL" id="RFU18491.1"/>
    </source>
</evidence>
<comment type="catalytic activity">
    <reaction evidence="7 9 10">
        <text>2-(2-carboxy-4-methylthiazol-5-yl)ethyl phosphate + 4-amino-2-methyl-5-(diphosphooxymethyl)pyrimidine + 2 H(+) = thiamine phosphate + CO2 + diphosphate</text>
        <dbReference type="Rhea" id="RHEA:47848"/>
        <dbReference type="ChEBI" id="CHEBI:15378"/>
        <dbReference type="ChEBI" id="CHEBI:16526"/>
        <dbReference type="ChEBI" id="CHEBI:33019"/>
        <dbReference type="ChEBI" id="CHEBI:37575"/>
        <dbReference type="ChEBI" id="CHEBI:57841"/>
        <dbReference type="ChEBI" id="CHEBI:62890"/>
        <dbReference type="EC" id="2.5.1.3"/>
    </reaction>
</comment>
<comment type="catalytic activity">
    <reaction evidence="6 9 10">
        <text>4-methyl-5-(2-phosphooxyethyl)-thiazole + 4-amino-2-methyl-5-(diphosphooxymethyl)pyrimidine + H(+) = thiamine phosphate + diphosphate</text>
        <dbReference type="Rhea" id="RHEA:22328"/>
        <dbReference type="ChEBI" id="CHEBI:15378"/>
        <dbReference type="ChEBI" id="CHEBI:33019"/>
        <dbReference type="ChEBI" id="CHEBI:37575"/>
        <dbReference type="ChEBI" id="CHEBI:57841"/>
        <dbReference type="ChEBI" id="CHEBI:58296"/>
        <dbReference type="EC" id="2.5.1.3"/>
    </reaction>
</comment>
<dbReference type="HAMAP" id="MF_00097">
    <property type="entry name" value="TMP_synthase"/>
    <property type="match status" value="1"/>
</dbReference>
<dbReference type="Pfam" id="PF02581">
    <property type="entry name" value="TMP-TENI"/>
    <property type="match status" value="1"/>
</dbReference>
<evidence type="ECO:0000256" key="8">
    <source>
        <dbReference type="ARBA" id="ARBA00047883"/>
    </source>
</evidence>
<evidence type="ECO:0000256" key="11">
    <source>
        <dbReference type="RuleBase" id="RU004253"/>
    </source>
</evidence>
<feature type="binding site" evidence="9">
    <location>
        <position position="130"/>
    </location>
    <ligand>
        <name>Mg(2+)</name>
        <dbReference type="ChEBI" id="CHEBI:18420"/>
    </ligand>
</feature>
<feature type="binding site" evidence="9">
    <location>
        <begin position="98"/>
        <end position="102"/>
    </location>
    <ligand>
        <name>4-amino-2-methyl-5-(diphosphooxymethyl)pyrimidine</name>
        <dbReference type="ChEBI" id="CHEBI:57841"/>
    </ligand>
</feature>
<dbReference type="Proteomes" id="UP000264702">
    <property type="component" value="Unassembled WGS sequence"/>
</dbReference>
<evidence type="ECO:0000256" key="9">
    <source>
        <dbReference type="HAMAP-Rule" id="MF_00097"/>
    </source>
</evidence>
<dbReference type="UniPathway" id="UPA00060">
    <property type="reaction ID" value="UER00141"/>
</dbReference>
<accession>A0A372IUK2</accession>
<comment type="caution">
    <text evidence="13">The sequence shown here is derived from an EMBL/GenBank/DDBJ whole genome shotgun (WGS) entry which is preliminary data.</text>
</comment>
<sequence>MFQTLSDNARRKRGEISGDIGQLRHEYQRARAEKFAQPVLWPAGAAHLTLAGVTSPQKFPSLYPILDAQLALPRDGGRRESLRRLMQELADAGVELLQYRNKQDSDAEVLEEALAMREAAPAAMRLILNDRAMLLQQTRFDGVHVGQEDMTPAAVRSMAGAQCIVGVSTHSEEQLLQADAEPVDYIAIGPVFATGSKLNPDPVVGLEGVRLARRLTAKPLVAIGGITLENAASVREAGADSVAVISAVFSAGNSAAEQARAFLRRLR</sequence>
<comment type="pathway">
    <text evidence="1 9 11">Cofactor biosynthesis; thiamine diphosphate biosynthesis; thiamine phosphate from 4-amino-2-methyl-5-diphosphomethylpyrimidine and 4-methyl-5-(2-phosphoethyl)-thiazole: step 1/1.</text>
</comment>
<dbReference type="GO" id="GO:0000287">
    <property type="term" value="F:magnesium ion binding"/>
    <property type="evidence" value="ECO:0007669"/>
    <property type="project" value="UniProtKB-UniRule"/>
</dbReference>
<evidence type="ECO:0000256" key="4">
    <source>
        <dbReference type="ARBA" id="ARBA00022842"/>
    </source>
</evidence>
<comment type="catalytic activity">
    <reaction evidence="8 9 10">
        <text>2-[(2R,5Z)-2-carboxy-4-methylthiazol-5(2H)-ylidene]ethyl phosphate + 4-amino-2-methyl-5-(diphosphooxymethyl)pyrimidine + 2 H(+) = thiamine phosphate + CO2 + diphosphate</text>
        <dbReference type="Rhea" id="RHEA:47844"/>
        <dbReference type="ChEBI" id="CHEBI:15378"/>
        <dbReference type="ChEBI" id="CHEBI:16526"/>
        <dbReference type="ChEBI" id="CHEBI:33019"/>
        <dbReference type="ChEBI" id="CHEBI:37575"/>
        <dbReference type="ChEBI" id="CHEBI:57841"/>
        <dbReference type="ChEBI" id="CHEBI:62899"/>
        <dbReference type="EC" id="2.5.1.3"/>
    </reaction>
</comment>
<keyword evidence="14" id="KW-1185">Reference proteome</keyword>
<feature type="binding site" evidence="9">
    <location>
        <position position="129"/>
    </location>
    <ligand>
        <name>4-amino-2-methyl-5-(diphosphooxymethyl)pyrimidine</name>
        <dbReference type="ChEBI" id="CHEBI:57841"/>
    </ligand>
</feature>
<feature type="domain" description="Thiamine phosphate synthase/TenI" evidence="12">
    <location>
        <begin position="63"/>
        <end position="248"/>
    </location>
</feature>
<keyword evidence="4 9" id="KW-0460">Magnesium</keyword>
<comment type="cofactor">
    <cofactor evidence="9">
        <name>Mg(2+)</name>
        <dbReference type="ChEBI" id="CHEBI:18420"/>
    </cofactor>
    <text evidence="9">Binds 1 Mg(2+) ion per subunit.</text>
</comment>
<feature type="binding site" evidence="9">
    <location>
        <position position="197"/>
    </location>
    <ligand>
        <name>4-amino-2-methyl-5-(diphosphooxymethyl)pyrimidine</name>
        <dbReference type="ChEBI" id="CHEBI:57841"/>
    </ligand>
</feature>
<dbReference type="EC" id="2.5.1.3" evidence="9"/>
<dbReference type="InterPro" id="IPR036206">
    <property type="entry name" value="ThiamineP_synth_sf"/>
</dbReference>
<dbReference type="GO" id="GO:0009229">
    <property type="term" value="P:thiamine diphosphate biosynthetic process"/>
    <property type="evidence" value="ECO:0007669"/>
    <property type="project" value="UniProtKB-UniRule"/>
</dbReference>
<reference evidence="13 14" key="1">
    <citation type="submission" date="2018-08" db="EMBL/GenBank/DDBJ databases">
        <title>Acidipila sp. 4G-K13, an acidobacterium isolated from forest soil.</title>
        <authorList>
            <person name="Gao Z.-H."/>
            <person name="Qiu L.-H."/>
        </authorList>
    </citation>
    <scope>NUCLEOTIDE SEQUENCE [LARGE SCALE GENOMIC DNA]</scope>
    <source>
        <strain evidence="13 14">4G-K13</strain>
    </source>
</reference>
<evidence type="ECO:0000256" key="3">
    <source>
        <dbReference type="ARBA" id="ARBA00022723"/>
    </source>
</evidence>
<proteinExistence type="inferred from homology"/>